<dbReference type="Gene3D" id="3.30.450.360">
    <property type="match status" value="1"/>
</dbReference>
<keyword evidence="2" id="KW-1185">Reference proteome</keyword>
<proteinExistence type="predicted"/>
<dbReference type="EMBL" id="BMFZ01000004">
    <property type="protein sequence ID" value="GGA45186.1"/>
    <property type="molecule type" value="Genomic_DNA"/>
</dbReference>
<sequence length="145" mass="15395">MGYAIAALAMIFLLIVGNVQTREASRLERQGIQMNAGRLASDMLRLASAVNDWRYTRQLAEGPLAVGQFGIVPAPDSHIQAAIHGGRLWVWSADRPGLVDSLNSQSVGSALVCMVSGGRLKMSDGTDMNLSLPAGVAEGNVVYLN</sequence>
<dbReference type="RefSeq" id="WP_188473184.1">
    <property type="nucleotide sequence ID" value="NZ_BMFZ01000004.1"/>
</dbReference>
<gene>
    <name evidence="1" type="ORF">GCM10011328_20430</name>
</gene>
<reference evidence="2" key="1">
    <citation type="journal article" date="2019" name="Int. J. Syst. Evol. Microbiol.">
        <title>The Global Catalogue of Microorganisms (GCM) 10K type strain sequencing project: providing services to taxonomists for standard genome sequencing and annotation.</title>
        <authorList>
            <consortium name="The Broad Institute Genomics Platform"/>
            <consortium name="The Broad Institute Genome Sequencing Center for Infectious Disease"/>
            <person name="Wu L."/>
            <person name="Ma J."/>
        </authorList>
    </citation>
    <scope>NUCLEOTIDE SEQUENCE [LARGE SCALE GENOMIC DNA]</scope>
    <source>
        <strain evidence="2">CGMCC 1.12806</strain>
    </source>
</reference>
<evidence type="ECO:0000313" key="2">
    <source>
        <dbReference type="Proteomes" id="UP000627464"/>
    </source>
</evidence>
<evidence type="ECO:0000313" key="1">
    <source>
        <dbReference type="EMBL" id="GGA45186.1"/>
    </source>
</evidence>
<protein>
    <submittedName>
        <fullName evidence="1">Type IV pilus operon exported poprotein</fullName>
    </submittedName>
</protein>
<dbReference type="Pfam" id="PF07419">
    <property type="entry name" value="PilM"/>
    <property type="match status" value="1"/>
</dbReference>
<name>A0ABQ1GJN7_9GAMM</name>
<dbReference type="Proteomes" id="UP000627464">
    <property type="component" value="Unassembled WGS sequence"/>
</dbReference>
<comment type="caution">
    <text evidence="1">The sequence shown here is derived from an EMBL/GenBank/DDBJ whole genome shotgun (WGS) entry which is preliminary data.</text>
</comment>
<accession>A0ABQ1GJN7</accession>
<dbReference type="InterPro" id="IPR009987">
    <property type="entry name" value="IM_PilM"/>
</dbReference>
<organism evidence="1 2">
    <name type="scientific">Hafnia psychrotolerans</name>
    <dbReference type="NCBI Taxonomy" id="1477018"/>
    <lineage>
        <taxon>Bacteria</taxon>
        <taxon>Pseudomonadati</taxon>
        <taxon>Pseudomonadota</taxon>
        <taxon>Gammaproteobacteria</taxon>
        <taxon>Enterobacterales</taxon>
        <taxon>Hafniaceae</taxon>
        <taxon>Hafnia</taxon>
    </lineage>
</organism>